<dbReference type="Pfam" id="PF07228">
    <property type="entry name" value="SpoIIE"/>
    <property type="match status" value="1"/>
</dbReference>
<dbReference type="PANTHER" id="PTHR43156:SF2">
    <property type="entry name" value="STAGE II SPORULATION PROTEIN E"/>
    <property type="match status" value="1"/>
</dbReference>
<evidence type="ECO:0000256" key="1">
    <source>
        <dbReference type="ARBA" id="ARBA00022801"/>
    </source>
</evidence>
<dbReference type="SUPFAM" id="SSF81606">
    <property type="entry name" value="PP2C-like"/>
    <property type="match status" value="1"/>
</dbReference>
<evidence type="ECO:0000313" key="3">
    <source>
        <dbReference type="EMBL" id="HFI90365.1"/>
    </source>
</evidence>
<proteinExistence type="predicted"/>
<dbReference type="GO" id="GO:0016791">
    <property type="term" value="F:phosphatase activity"/>
    <property type="evidence" value="ECO:0007669"/>
    <property type="project" value="TreeGrafter"/>
</dbReference>
<dbReference type="EMBL" id="DSUJ01000008">
    <property type="protein sequence ID" value="HFI90365.1"/>
    <property type="molecule type" value="Genomic_DNA"/>
</dbReference>
<sequence length="533" mass="60295">METTNLVERLSLQSESFQEGFDILSSALSFDEMVKNFLHLIRGNFLVSDANAFYKKNINTKWISLYPEQNLENDLLQEVNEVNQTQIYYPENSEHSVWFVLPLCDKSFLAIFIGHKLDGTSITEFDKITLQVLIQVFDSAHRAFVNQKKEKALIFDLNEKIAQMSNLIDTIIDISRFNKREVLFEASLERMTSLTCASAALVQISINGSLRKQFTFPANIGADEIINSDYKIESEFSFNNVNYKFYLVEKESRTGIAEFNELDKLLLNAITKQINTAIESDYLSNQAIEKEKLEQELLVAATIQLRILPERMPVINGYEIGGINIPSKEVGGDYFNCIDLGKDKYALMIADVAGKGISAALLVNTLDAALYSYLQFDIPLNEMADRLNKLIYKSSPSDKYITFFITILDSNTGELEILNAGHNPVFMLRSNGIMEKFDAGGVGLGMFDFGIPFTGQKSVISNGDTMFFYTDGIPEAMNDKGEEFSDERMINFFQNNFNMQSENFINALVNDVKSHTNNHPQSDDITAMILKKL</sequence>
<keyword evidence="1" id="KW-0378">Hydrolase</keyword>
<reference evidence="3" key="1">
    <citation type="journal article" date="2020" name="mSystems">
        <title>Genome- and Community-Level Interaction Insights into Carbon Utilization and Element Cycling Functions of Hydrothermarchaeota in Hydrothermal Sediment.</title>
        <authorList>
            <person name="Zhou Z."/>
            <person name="Liu Y."/>
            <person name="Xu W."/>
            <person name="Pan J."/>
            <person name="Luo Z.H."/>
            <person name="Li M."/>
        </authorList>
    </citation>
    <scope>NUCLEOTIDE SEQUENCE [LARGE SCALE GENOMIC DNA]</scope>
    <source>
        <strain evidence="3">SpSt-479</strain>
    </source>
</reference>
<gene>
    <name evidence="3" type="ORF">ENS31_02415</name>
</gene>
<protein>
    <submittedName>
        <fullName evidence="3">Serine/threonine-protein phosphatase</fullName>
    </submittedName>
</protein>
<accession>A0A7V3E5X3</accession>
<dbReference type="AlphaFoldDB" id="A0A7V3E5X3"/>
<evidence type="ECO:0000259" key="2">
    <source>
        <dbReference type="SMART" id="SM00331"/>
    </source>
</evidence>
<dbReference type="SMART" id="SM00331">
    <property type="entry name" value="PP2C_SIG"/>
    <property type="match status" value="1"/>
</dbReference>
<organism evidence="3">
    <name type="scientific">Ignavibacterium album</name>
    <dbReference type="NCBI Taxonomy" id="591197"/>
    <lineage>
        <taxon>Bacteria</taxon>
        <taxon>Pseudomonadati</taxon>
        <taxon>Ignavibacteriota</taxon>
        <taxon>Ignavibacteria</taxon>
        <taxon>Ignavibacteriales</taxon>
        <taxon>Ignavibacteriaceae</taxon>
        <taxon>Ignavibacterium</taxon>
    </lineage>
</organism>
<dbReference type="InterPro" id="IPR001932">
    <property type="entry name" value="PPM-type_phosphatase-like_dom"/>
</dbReference>
<dbReference type="Gene3D" id="3.60.40.10">
    <property type="entry name" value="PPM-type phosphatase domain"/>
    <property type="match status" value="1"/>
</dbReference>
<dbReference type="PANTHER" id="PTHR43156">
    <property type="entry name" value="STAGE II SPORULATION PROTEIN E-RELATED"/>
    <property type="match status" value="1"/>
</dbReference>
<dbReference type="InterPro" id="IPR036457">
    <property type="entry name" value="PPM-type-like_dom_sf"/>
</dbReference>
<name>A0A7V3E5X3_9BACT</name>
<dbReference type="InterPro" id="IPR052016">
    <property type="entry name" value="Bact_Sigma-Reg"/>
</dbReference>
<feature type="domain" description="PPM-type phosphatase" evidence="2">
    <location>
        <begin position="315"/>
        <end position="532"/>
    </location>
</feature>
<comment type="caution">
    <text evidence="3">The sequence shown here is derived from an EMBL/GenBank/DDBJ whole genome shotgun (WGS) entry which is preliminary data.</text>
</comment>